<feature type="transmembrane region" description="Helical" evidence="6">
    <location>
        <begin position="188"/>
        <end position="208"/>
    </location>
</feature>
<evidence type="ECO:0000256" key="6">
    <source>
        <dbReference type="SAM" id="Phobius"/>
    </source>
</evidence>
<dbReference type="PANTHER" id="PTHR30250">
    <property type="entry name" value="PST FAMILY PREDICTED COLANIC ACID TRANSPORTER"/>
    <property type="match status" value="1"/>
</dbReference>
<feature type="transmembrane region" description="Helical" evidence="6">
    <location>
        <begin position="368"/>
        <end position="389"/>
    </location>
</feature>
<feature type="transmembrane region" description="Helical" evidence="6">
    <location>
        <begin position="340"/>
        <end position="361"/>
    </location>
</feature>
<dbReference type="EMBL" id="QDFR01000002">
    <property type="protein sequence ID" value="PVE55244.1"/>
    <property type="molecule type" value="Genomic_DNA"/>
</dbReference>
<keyword evidence="5 6" id="KW-0472">Membrane</keyword>
<feature type="transmembrane region" description="Helical" evidence="6">
    <location>
        <begin position="127"/>
        <end position="150"/>
    </location>
</feature>
<evidence type="ECO:0000256" key="3">
    <source>
        <dbReference type="ARBA" id="ARBA00022692"/>
    </source>
</evidence>
<evidence type="ECO:0000313" key="7">
    <source>
        <dbReference type="EMBL" id="PVE55244.1"/>
    </source>
</evidence>
<comment type="subcellular location">
    <subcellularLocation>
        <location evidence="1">Cell membrane</location>
        <topology evidence="1">Multi-pass membrane protein</topology>
    </subcellularLocation>
</comment>
<name>A0AA92H9W9_RHIRH</name>
<dbReference type="Proteomes" id="UP000244335">
    <property type="component" value="Unassembled WGS sequence"/>
</dbReference>
<evidence type="ECO:0000256" key="1">
    <source>
        <dbReference type="ARBA" id="ARBA00004651"/>
    </source>
</evidence>
<feature type="transmembrane region" description="Helical" evidence="6">
    <location>
        <begin position="301"/>
        <end position="328"/>
    </location>
</feature>
<keyword evidence="2" id="KW-1003">Cell membrane</keyword>
<keyword evidence="3 6" id="KW-0812">Transmembrane</keyword>
<dbReference type="GO" id="GO:0005886">
    <property type="term" value="C:plasma membrane"/>
    <property type="evidence" value="ECO:0007669"/>
    <property type="project" value="UniProtKB-SubCell"/>
</dbReference>
<dbReference type="RefSeq" id="WP_116492932.1">
    <property type="nucleotide sequence ID" value="NZ_QDFR01000002.1"/>
</dbReference>
<gene>
    <name evidence="7" type="ORF">DC430_08515</name>
</gene>
<keyword evidence="7" id="KW-0762">Sugar transport</keyword>
<dbReference type="InterPro" id="IPR002797">
    <property type="entry name" value="Polysacc_synth"/>
</dbReference>
<dbReference type="InterPro" id="IPR050833">
    <property type="entry name" value="Poly_Biosynth_Transport"/>
</dbReference>
<organism evidence="7 8">
    <name type="scientific">Rhizobium rhizogenes</name>
    <name type="common">Agrobacterium rhizogenes</name>
    <dbReference type="NCBI Taxonomy" id="359"/>
    <lineage>
        <taxon>Bacteria</taxon>
        <taxon>Pseudomonadati</taxon>
        <taxon>Pseudomonadota</taxon>
        <taxon>Alphaproteobacteria</taxon>
        <taxon>Hyphomicrobiales</taxon>
        <taxon>Rhizobiaceae</taxon>
        <taxon>Rhizobium/Agrobacterium group</taxon>
        <taxon>Rhizobium</taxon>
    </lineage>
</organism>
<evidence type="ECO:0000256" key="5">
    <source>
        <dbReference type="ARBA" id="ARBA00023136"/>
    </source>
</evidence>
<protein>
    <submittedName>
        <fullName evidence="7">Sugar transporter</fullName>
    </submittedName>
</protein>
<accession>A0AA92H9W9</accession>
<proteinExistence type="predicted"/>
<dbReference type="AlphaFoldDB" id="A0AA92H9W9"/>
<dbReference type="PANTHER" id="PTHR30250:SF11">
    <property type="entry name" value="O-ANTIGEN TRANSPORTER-RELATED"/>
    <property type="match status" value="1"/>
</dbReference>
<keyword evidence="7" id="KW-0813">Transport</keyword>
<feature type="transmembrane region" description="Helical" evidence="6">
    <location>
        <begin position="162"/>
        <end position="182"/>
    </location>
</feature>
<feature type="transmembrane region" description="Helical" evidence="6">
    <location>
        <begin position="395"/>
        <end position="417"/>
    </location>
</feature>
<feature type="transmembrane region" description="Helical" evidence="6">
    <location>
        <begin position="52"/>
        <end position="71"/>
    </location>
</feature>
<comment type="caution">
    <text evidence="7">The sequence shown here is derived from an EMBL/GenBank/DDBJ whole genome shotgun (WGS) entry which is preliminary data.</text>
</comment>
<reference evidence="7 8" key="1">
    <citation type="submission" date="2018-04" db="EMBL/GenBank/DDBJ databases">
        <authorList>
            <person name="Hagen T."/>
        </authorList>
    </citation>
    <scope>NUCLEOTIDE SEQUENCE [LARGE SCALE GENOMIC DNA]</scope>
    <source>
        <strain evidence="7 8">TPD7009</strain>
    </source>
</reference>
<evidence type="ECO:0000256" key="2">
    <source>
        <dbReference type="ARBA" id="ARBA00022475"/>
    </source>
</evidence>
<dbReference type="Pfam" id="PF01943">
    <property type="entry name" value="Polysacc_synt"/>
    <property type="match status" value="1"/>
</dbReference>
<sequence>MARNAPGNTSRLLGMLLSYSASSASLLIANAAQLITFAILARTFGADEFGRYVSLIAVTNIAVHLCGMGASESLVRRVPQDPSCFPRIFGHSIILSGISGAVLIFLGMIVLPHFMRFAEAPAENLWITFQLLLTNIVLVRLIMLGETIFLAHRRNAAANASIMGFALIRTLTAALACIAFDVNTVESWATWQMVSFILTLALYGFLAFRIARPDYRLDRPEIRLGVLFATPFIFRAFRQNVDLLILGLVANPEMVGSYGVARRITDSSYMAVDALNRLIYPHLAVASVNGIHHAFKLTMRILAIAIGLGLAAALFIFFAASLMPLIFGTEYVSLPTFVRILAPLILFIAIWSVAVDLLGAAGEHGARAWVLNLANGIGALVIGVAAWLWPPYGIFISAYIIEFSIVIASWFVVRAYVARSIAASKDVEL</sequence>
<evidence type="ECO:0000256" key="4">
    <source>
        <dbReference type="ARBA" id="ARBA00022989"/>
    </source>
</evidence>
<feature type="transmembrane region" description="Helical" evidence="6">
    <location>
        <begin position="92"/>
        <end position="115"/>
    </location>
</feature>
<keyword evidence="4 6" id="KW-1133">Transmembrane helix</keyword>
<evidence type="ECO:0000313" key="8">
    <source>
        <dbReference type="Proteomes" id="UP000244335"/>
    </source>
</evidence>
<feature type="transmembrane region" description="Helical" evidence="6">
    <location>
        <begin position="12"/>
        <end position="40"/>
    </location>
</feature>